<dbReference type="STRING" id="1314674.A0A0D7BGG8"/>
<feature type="compositionally biased region" description="Low complexity" evidence="1">
    <location>
        <begin position="126"/>
        <end position="135"/>
    </location>
</feature>
<dbReference type="InterPro" id="IPR011053">
    <property type="entry name" value="Single_hybrid_motif"/>
</dbReference>
<dbReference type="InterPro" id="IPR045257">
    <property type="entry name" value="E2/Pdx1"/>
</dbReference>
<accession>A0A0D7BGG8</accession>
<keyword evidence="4" id="KW-1185">Reference proteome</keyword>
<dbReference type="InterPro" id="IPR000089">
    <property type="entry name" value="Biotin_lipoyl"/>
</dbReference>
<dbReference type="GO" id="GO:0004742">
    <property type="term" value="F:dihydrolipoyllysine-residue acetyltransferase activity"/>
    <property type="evidence" value="ECO:0007669"/>
    <property type="project" value="TreeGrafter"/>
</dbReference>
<reference evidence="3 4" key="1">
    <citation type="journal article" date="2015" name="Fungal Genet. Biol.">
        <title>Evolution of novel wood decay mechanisms in Agaricales revealed by the genome sequences of Fistulina hepatica and Cylindrobasidium torrendii.</title>
        <authorList>
            <person name="Floudas D."/>
            <person name="Held B.W."/>
            <person name="Riley R."/>
            <person name="Nagy L.G."/>
            <person name="Koehler G."/>
            <person name="Ransdell A.S."/>
            <person name="Younus H."/>
            <person name="Chow J."/>
            <person name="Chiniquy J."/>
            <person name="Lipzen A."/>
            <person name="Tritt A."/>
            <person name="Sun H."/>
            <person name="Haridas S."/>
            <person name="LaButti K."/>
            <person name="Ohm R.A."/>
            <person name="Kues U."/>
            <person name="Blanchette R.A."/>
            <person name="Grigoriev I.V."/>
            <person name="Minto R.E."/>
            <person name="Hibbett D.S."/>
        </authorList>
    </citation>
    <scope>NUCLEOTIDE SEQUENCE [LARGE SCALE GENOMIC DNA]</scope>
    <source>
        <strain evidence="3 4">FP15055 ss-10</strain>
    </source>
</reference>
<dbReference type="Proteomes" id="UP000054007">
    <property type="component" value="Unassembled WGS sequence"/>
</dbReference>
<name>A0A0D7BGG8_9AGAR</name>
<evidence type="ECO:0000313" key="4">
    <source>
        <dbReference type="Proteomes" id="UP000054007"/>
    </source>
</evidence>
<dbReference type="CDD" id="cd06849">
    <property type="entry name" value="lipoyl_domain"/>
    <property type="match status" value="1"/>
</dbReference>
<sequence length="224" mass="23836">MLNIARRPSVSQTMQRAHTRAFSESRTRPAILMPAMSPFLKTANVCHWRKKEGESFVAGESLVQIESDIATIDIVAESPGIIGQILIPDGTHDVPVEKIIATVARDQAELAIMMRSRLPPQPPTPRSASPAPSLRGLAPRTGSPAPASHQPLLSAVSAASARPPSIHAARTMSTGSVPSSPSVSRFTKGSDCHQDSGAMLRRKIVTNMASSGRGQKGDYFDGIL</sequence>
<evidence type="ECO:0000256" key="1">
    <source>
        <dbReference type="SAM" id="MobiDB-lite"/>
    </source>
</evidence>
<dbReference type="PANTHER" id="PTHR23151">
    <property type="entry name" value="DIHYDROLIPOAMIDE ACETYL/SUCCINYL-TRANSFERASE-RELATED"/>
    <property type="match status" value="1"/>
</dbReference>
<dbReference type="OrthoDB" id="537444at2759"/>
<dbReference type="AlphaFoldDB" id="A0A0D7BGG8"/>
<evidence type="ECO:0000259" key="2">
    <source>
        <dbReference type="PROSITE" id="PS50968"/>
    </source>
</evidence>
<gene>
    <name evidence="3" type="ORF">CYLTODRAFT_421316</name>
</gene>
<dbReference type="GO" id="GO:0045254">
    <property type="term" value="C:pyruvate dehydrogenase complex"/>
    <property type="evidence" value="ECO:0007669"/>
    <property type="project" value="InterPro"/>
</dbReference>
<dbReference type="PROSITE" id="PS50968">
    <property type="entry name" value="BIOTINYL_LIPOYL"/>
    <property type="match status" value="1"/>
</dbReference>
<dbReference type="PANTHER" id="PTHR23151:SF90">
    <property type="entry name" value="DIHYDROLIPOYLLYSINE-RESIDUE ACETYLTRANSFERASE COMPONENT OF PYRUVATE DEHYDROGENASE COMPLEX, MITOCHONDRIAL-RELATED"/>
    <property type="match status" value="1"/>
</dbReference>
<organism evidence="3 4">
    <name type="scientific">Cylindrobasidium torrendii FP15055 ss-10</name>
    <dbReference type="NCBI Taxonomy" id="1314674"/>
    <lineage>
        <taxon>Eukaryota</taxon>
        <taxon>Fungi</taxon>
        <taxon>Dikarya</taxon>
        <taxon>Basidiomycota</taxon>
        <taxon>Agaricomycotina</taxon>
        <taxon>Agaricomycetes</taxon>
        <taxon>Agaricomycetidae</taxon>
        <taxon>Agaricales</taxon>
        <taxon>Marasmiineae</taxon>
        <taxon>Physalacriaceae</taxon>
        <taxon>Cylindrobasidium</taxon>
    </lineage>
</organism>
<feature type="region of interest" description="Disordered" evidence="1">
    <location>
        <begin position="116"/>
        <end position="149"/>
    </location>
</feature>
<feature type="domain" description="Lipoyl-binding" evidence="2">
    <location>
        <begin position="28"/>
        <end position="104"/>
    </location>
</feature>
<evidence type="ECO:0000313" key="3">
    <source>
        <dbReference type="EMBL" id="KIY68756.1"/>
    </source>
</evidence>
<dbReference type="SUPFAM" id="SSF51230">
    <property type="entry name" value="Single hybrid motif"/>
    <property type="match status" value="1"/>
</dbReference>
<dbReference type="Gene3D" id="2.40.50.100">
    <property type="match status" value="1"/>
</dbReference>
<feature type="region of interest" description="Disordered" evidence="1">
    <location>
        <begin position="1"/>
        <end position="23"/>
    </location>
</feature>
<feature type="region of interest" description="Disordered" evidence="1">
    <location>
        <begin position="169"/>
        <end position="195"/>
    </location>
</feature>
<dbReference type="GO" id="GO:0006086">
    <property type="term" value="P:pyruvate decarboxylation to acetyl-CoA"/>
    <property type="evidence" value="ECO:0007669"/>
    <property type="project" value="InterPro"/>
</dbReference>
<dbReference type="EMBL" id="KN880496">
    <property type="protein sequence ID" value="KIY68756.1"/>
    <property type="molecule type" value="Genomic_DNA"/>
</dbReference>
<protein>
    <recommendedName>
        <fullName evidence="2">Lipoyl-binding domain-containing protein</fullName>
    </recommendedName>
</protein>
<dbReference type="Pfam" id="PF00364">
    <property type="entry name" value="Biotin_lipoyl"/>
    <property type="match status" value="1"/>
</dbReference>
<proteinExistence type="predicted"/>